<gene>
    <name evidence="2" type="ORF">ACFH04_11960</name>
</gene>
<organism evidence="2 3">
    <name type="scientific">Streptomyces noboritoensis</name>
    <dbReference type="NCBI Taxonomy" id="67337"/>
    <lineage>
        <taxon>Bacteria</taxon>
        <taxon>Bacillati</taxon>
        <taxon>Actinomycetota</taxon>
        <taxon>Actinomycetes</taxon>
        <taxon>Kitasatosporales</taxon>
        <taxon>Streptomycetaceae</taxon>
        <taxon>Streptomyces</taxon>
    </lineage>
</organism>
<evidence type="ECO:0000259" key="1">
    <source>
        <dbReference type="Pfam" id="PF01636"/>
    </source>
</evidence>
<accession>A0ABV6TGT5</accession>
<proteinExistence type="predicted"/>
<keyword evidence="3" id="KW-1185">Reference proteome</keyword>
<evidence type="ECO:0000313" key="3">
    <source>
        <dbReference type="Proteomes" id="UP001589887"/>
    </source>
</evidence>
<dbReference type="EMBL" id="JBHMQV010000009">
    <property type="protein sequence ID" value="MFC0844411.1"/>
    <property type="molecule type" value="Genomic_DNA"/>
</dbReference>
<name>A0ABV6TGT5_9ACTN</name>
<dbReference type="SUPFAM" id="SSF56112">
    <property type="entry name" value="Protein kinase-like (PK-like)"/>
    <property type="match status" value="1"/>
</dbReference>
<dbReference type="Pfam" id="PF01636">
    <property type="entry name" value="APH"/>
    <property type="match status" value="1"/>
</dbReference>
<reference evidence="2 3" key="1">
    <citation type="submission" date="2024-09" db="EMBL/GenBank/DDBJ databases">
        <authorList>
            <person name="Sun Q."/>
            <person name="Mori K."/>
        </authorList>
    </citation>
    <scope>NUCLEOTIDE SEQUENCE [LARGE SCALE GENOMIC DNA]</scope>
    <source>
        <strain evidence="2 3">JCM 4557</strain>
    </source>
</reference>
<feature type="domain" description="Aminoglycoside phosphotransferase" evidence="1">
    <location>
        <begin position="116"/>
        <end position="180"/>
    </location>
</feature>
<comment type="caution">
    <text evidence="2">The sequence shown here is derived from an EMBL/GenBank/DDBJ whole genome shotgun (WGS) entry which is preliminary data.</text>
</comment>
<dbReference type="InterPro" id="IPR011009">
    <property type="entry name" value="Kinase-like_dom_sf"/>
</dbReference>
<dbReference type="InterPro" id="IPR002575">
    <property type="entry name" value="Aminoglycoside_PTrfase"/>
</dbReference>
<sequence length="260" mass="28493">MEEERLPGGRTVGAVRIGDAVHRAAQPWTPAVHAVLRHLEAAGFEGAPRVLGTDEQGREILTHLAGETAGEELPWPGWVYSDAALVSVGRWARRLHDATETFVPPPGARWLAGQTWRPGLVIGHHDAAPWNAVWRDGDLAGFFDWDTAGPSSREFDLAFTALTWVPLHARRFARRTGFTDFDDRSRRLHLFLDAYGYDGDRSAFGAVVARRARTNAEVIDRMAAGGDPVYTALAPVAADLRQAALEAEALPESFWRGPTA</sequence>
<evidence type="ECO:0000313" key="2">
    <source>
        <dbReference type="EMBL" id="MFC0844411.1"/>
    </source>
</evidence>
<dbReference type="Gene3D" id="3.90.1200.10">
    <property type="match status" value="1"/>
</dbReference>
<dbReference type="RefSeq" id="WP_394318632.1">
    <property type="nucleotide sequence ID" value="NZ_JBHMQV010000009.1"/>
</dbReference>
<protein>
    <submittedName>
        <fullName evidence="2">Phosphotransferase</fullName>
    </submittedName>
</protein>
<dbReference type="Proteomes" id="UP001589887">
    <property type="component" value="Unassembled WGS sequence"/>
</dbReference>